<feature type="binding site" evidence="7">
    <location>
        <position position="19"/>
    </location>
    <ligand>
        <name>Zn(2+)</name>
        <dbReference type="ChEBI" id="CHEBI:29105"/>
    </ligand>
</feature>
<dbReference type="PROSITE" id="PS01143">
    <property type="entry name" value="RIBOSOMAL_L31"/>
    <property type="match status" value="1"/>
</dbReference>
<dbReference type="GO" id="GO:1990904">
    <property type="term" value="C:ribonucleoprotein complex"/>
    <property type="evidence" value="ECO:0007669"/>
    <property type="project" value="UniProtKB-KW"/>
</dbReference>
<comment type="caution">
    <text evidence="9">The sequence shown here is derived from an EMBL/GenBank/DDBJ whole genome shotgun (WGS) entry which is preliminary data.</text>
</comment>
<keyword evidence="3 7" id="KW-0694">RNA-binding</keyword>
<evidence type="ECO:0000313" key="10">
    <source>
        <dbReference type="Proteomes" id="UP000178270"/>
    </source>
</evidence>
<dbReference type="GO" id="GO:0019843">
    <property type="term" value="F:rRNA binding"/>
    <property type="evidence" value="ECO:0007669"/>
    <property type="project" value="UniProtKB-KW"/>
</dbReference>
<dbReference type="PANTHER" id="PTHR33280:SF1">
    <property type="entry name" value="LARGE RIBOSOMAL SUBUNIT PROTEIN BL31C"/>
    <property type="match status" value="1"/>
</dbReference>
<dbReference type="GO" id="GO:0046872">
    <property type="term" value="F:metal ion binding"/>
    <property type="evidence" value="ECO:0007669"/>
    <property type="project" value="UniProtKB-KW"/>
</dbReference>
<feature type="region of interest" description="Disordered" evidence="8">
    <location>
        <begin position="62"/>
        <end position="108"/>
    </location>
</feature>
<feature type="binding site" evidence="7">
    <location>
        <position position="17"/>
    </location>
    <ligand>
        <name>Zn(2+)</name>
        <dbReference type="ChEBI" id="CHEBI:29105"/>
    </ligand>
</feature>
<dbReference type="GO" id="GO:0006412">
    <property type="term" value="P:translation"/>
    <property type="evidence" value="ECO:0007669"/>
    <property type="project" value="UniProtKB-UniRule"/>
</dbReference>
<dbReference type="NCBIfam" id="NF000612">
    <property type="entry name" value="PRK00019.1"/>
    <property type="match status" value="1"/>
</dbReference>
<evidence type="ECO:0000313" key="9">
    <source>
        <dbReference type="EMBL" id="OGC38704.1"/>
    </source>
</evidence>
<keyword evidence="7" id="KW-0479">Metal-binding</keyword>
<evidence type="ECO:0000256" key="6">
    <source>
        <dbReference type="ARBA" id="ARBA00035687"/>
    </source>
</evidence>
<keyword evidence="7" id="KW-0862">Zinc</keyword>
<sequence>MKKDIQPKLYKDCKVTCACGNTFVTISTLPSIMVDICSACHPFYTGQQKFVDTEGRIQKFQKKAKAMEERKKVTESKRKEKAGKLNKENKGNGKQPTLKELLETTDKA</sequence>
<dbReference type="AlphaFoldDB" id="A0A1F4U144"/>
<dbReference type="GO" id="GO:0005840">
    <property type="term" value="C:ribosome"/>
    <property type="evidence" value="ECO:0007669"/>
    <property type="project" value="UniProtKB-KW"/>
</dbReference>
<keyword evidence="4 7" id="KW-0689">Ribosomal protein</keyword>
<dbReference type="SUPFAM" id="SSF143800">
    <property type="entry name" value="L28p-like"/>
    <property type="match status" value="1"/>
</dbReference>
<evidence type="ECO:0000256" key="4">
    <source>
        <dbReference type="ARBA" id="ARBA00022980"/>
    </source>
</evidence>
<gene>
    <name evidence="7" type="primary">rpmE</name>
    <name evidence="9" type="ORF">A3K42_00915</name>
</gene>
<reference evidence="9 10" key="1">
    <citation type="journal article" date="2016" name="Nat. Commun.">
        <title>Thousands of microbial genomes shed light on interconnected biogeochemical processes in an aquifer system.</title>
        <authorList>
            <person name="Anantharaman K."/>
            <person name="Brown C.T."/>
            <person name="Hug L.A."/>
            <person name="Sharon I."/>
            <person name="Castelle C.J."/>
            <person name="Probst A.J."/>
            <person name="Thomas B.C."/>
            <person name="Singh A."/>
            <person name="Wilkins M.J."/>
            <person name="Karaoz U."/>
            <person name="Brodie E.L."/>
            <person name="Williams K.H."/>
            <person name="Hubbard S.S."/>
            <person name="Banfield J.F."/>
        </authorList>
    </citation>
    <scope>NUCLEOTIDE SEQUENCE [LARGE SCALE GENOMIC DNA]</scope>
</reference>
<dbReference type="InterPro" id="IPR002150">
    <property type="entry name" value="Ribosomal_bL31"/>
</dbReference>
<keyword evidence="2 7" id="KW-0699">rRNA-binding</keyword>
<feature type="binding site" evidence="7">
    <location>
        <position position="37"/>
    </location>
    <ligand>
        <name>Zn(2+)</name>
        <dbReference type="ChEBI" id="CHEBI:29105"/>
    </ligand>
</feature>
<keyword evidence="5 7" id="KW-0687">Ribonucleoprotein</keyword>
<dbReference type="InterPro" id="IPR034704">
    <property type="entry name" value="Ribosomal_bL28/bL31-like_sf"/>
</dbReference>
<comment type="function">
    <text evidence="7">Binds the 23S rRNA.</text>
</comment>
<feature type="compositionally biased region" description="Basic and acidic residues" evidence="8">
    <location>
        <begin position="65"/>
        <end position="91"/>
    </location>
</feature>
<dbReference type="EMBL" id="MEUS01000021">
    <property type="protein sequence ID" value="OGC38704.1"/>
    <property type="molecule type" value="Genomic_DNA"/>
</dbReference>
<evidence type="ECO:0000256" key="3">
    <source>
        <dbReference type="ARBA" id="ARBA00022884"/>
    </source>
</evidence>
<evidence type="ECO:0000256" key="5">
    <source>
        <dbReference type="ARBA" id="ARBA00023274"/>
    </source>
</evidence>
<accession>A0A1F4U144</accession>
<evidence type="ECO:0000256" key="1">
    <source>
        <dbReference type="ARBA" id="ARBA00009296"/>
    </source>
</evidence>
<comment type="cofactor">
    <cofactor evidence="7">
        <name>Zn(2+)</name>
        <dbReference type="ChEBI" id="CHEBI:29105"/>
    </cofactor>
    <text evidence="7">Binds 1 zinc ion per subunit.</text>
</comment>
<dbReference type="GO" id="GO:0003735">
    <property type="term" value="F:structural constituent of ribosome"/>
    <property type="evidence" value="ECO:0007669"/>
    <property type="project" value="InterPro"/>
</dbReference>
<organism evidence="9 10">
    <name type="scientific">candidate division WWE3 bacterium RBG_13_37_7</name>
    <dbReference type="NCBI Taxonomy" id="1802609"/>
    <lineage>
        <taxon>Bacteria</taxon>
        <taxon>Katanobacteria</taxon>
    </lineage>
</organism>
<comment type="subunit">
    <text evidence="7">Part of the 50S ribosomal subunit.</text>
</comment>
<comment type="similarity">
    <text evidence="1 7">Belongs to the bacterial ribosomal protein bL31 family. Type A subfamily.</text>
</comment>
<dbReference type="PANTHER" id="PTHR33280">
    <property type="entry name" value="50S RIBOSOMAL PROTEIN L31, CHLOROPLASTIC"/>
    <property type="match status" value="1"/>
</dbReference>
<dbReference type="PRINTS" id="PR01249">
    <property type="entry name" value="RIBOSOMALL31"/>
</dbReference>
<name>A0A1F4U144_UNCKA</name>
<dbReference type="HAMAP" id="MF_00501">
    <property type="entry name" value="Ribosomal_bL31_1"/>
    <property type="match status" value="1"/>
</dbReference>
<dbReference type="InterPro" id="IPR042105">
    <property type="entry name" value="Ribosomal_bL31_sf"/>
</dbReference>
<proteinExistence type="inferred from homology"/>
<feature type="binding site" evidence="7">
    <location>
        <position position="40"/>
    </location>
    <ligand>
        <name>Zn(2+)</name>
        <dbReference type="ChEBI" id="CHEBI:29105"/>
    </ligand>
</feature>
<dbReference type="Gene3D" id="4.10.830.30">
    <property type="entry name" value="Ribosomal protein L31"/>
    <property type="match status" value="1"/>
</dbReference>
<protein>
    <recommendedName>
        <fullName evidence="6 7">Large ribosomal subunit protein bL31</fullName>
    </recommendedName>
</protein>
<dbReference type="Pfam" id="PF01197">
    <property type="entry name" value="Ribosomal_L31"/>
    <property type="match status" value="1"/>
</dbReference>
<evidence type="ECO:0000256" key="7">
    <source>
        <dbReference type="HAMAP-Rule" id="MF_00501"/>
    </source>
</evidence>
<evidence type="ECO:0000256" key="8">
    <source>
        <dbReference type="SAM" id="MobiDB-lite"/>
    </source>
</evidence>
<dbReference type="InterPro" id="IPR027491">
    <property type="entry name" value="Ribosomal_bL31_A"/>
</dbReference>
<evidence type="ECO:0000256" key="2">
    <source>
        <dbReference type="ARBA" id="ARBA00022730"/>
    </source>
</evidence>
<dbReference type="Proteomes" id="UP000178270">
    <property type="component" value="Unassembled WGS sequence"/>
</dbReference>
<dbReference type="NCBIfam" id="TIGR00105">
    <property type="entry name" value="L31"/>
    <property type="match status" value="1"/>
</dbReference>